<evidence type="ECO:0000259" key="5">
    <source>
        <dbReference type="PROSITE" id="PS50975"/>
    </source>
</evidence>
<dbReference type="Proteomes" id="UP000000542">
    <property type="component" value="Chromosome 35"/>
</dbReference>
<evidence type="ECO:0000256" key="3">
    <source>
        <dbReference type="ARBA" id="ARBA00022840"/>
    </source>
</evidence>
<protein>
    <recommendedName>
        <fullName evidence="5">ATP-grasp domain-containing protein</fullName>
    </recommendedName>
</protein>
<dbReference type="OMA" id="PQCWAAS"/>
<reference evidence="6 7" key="2">
    <citation type="journal article" date="2011" name="Genome Res.">
        <title>Chromosome and gene copy number variation allow major structural change between species and strains of Leishmania.</title>
        <authorList>
            <person name="Rogers M.B."/>
            <person name="Hilley J.D."/>
            <person name="Dickens N.J."/>
            <person name="Wilkes J."/>
            <person name="Bates P.A."/>
            <person name="Depledge D.P."/>
            <person name="Harris D."/>
            <person name="Her Y."/>
            <person name="Herzyk P."/>
            <person name="Imamura H."/>
            <person name="Otto T.D."/>
            <person name="Sanders M."/>
            <person name="Seeger K."/>
            <person name="Dujardin J.C."/>
            <person name="Berriman M."/>
            <person name="Smith D.F."/>
            <person name="Hertz-Fowler C."/>
            <person name="Mottram J.C."/>
        </authorList>
    </citation>
    <scope>NUCLEOTIDE SEQUENCE [LARGE SCALE GENOMIC DNA]</scope>
    <source>
        <strain evidence="7">MHOM/IL/81/Friedlin</strain>
    </source>
</reference>
<dbReference type="AlphaFoldDB" id="E9AF50"/>
<dbReference type="VEuPathDB" id="TriTrypDB:LMJFC_350030300"/>
<feature type="domain" description="ATP-grasp" evidence="5">
    <location>
        <begin position="160"/>
        <end position="381"/>
    </location>
</feature>
<evidence type="ECO:0000256" key="4">
    <source>
        <dbReference type="PROSITE-ProRule" id="PRU00409"/>
    </source>
</evidence>
<dbReference type="PANTHER" id="PTHR43585:SF2">
    <property type="entry name" value="ATP-GRASP ENZYME FSQD"/>
    <property type="match status" value="1"/>
</dbReference>
<dbReference type="InterPro" id="IPR052032">
    <property type="entry name" value="ATP-dep_AA_Ligase"/>
</dbReference>
<dbReference type="RefSeq" id="XP_003722620.1">
    <property type="nucleotide sequence ID" value="XM_003722572.1"/>
</dbReference>
<proteinExistence type="predicted"/>
<evidence type="ECO:0000256" key="2">
    <source>
        <dbReference type="ARBA" id="ARBA00022741"/>
    </source>
</evidence>
<dbReference type="eggNOG" id="ENOG502QUTM">
    <property type="taxonomic scope" value="Eukaryota"/>
</dbReference>
<keyword evidence="2 4" id="KW-0547">Nucleotide-binding</keyword>
<dbReference type="SUPFAM" id="SSF56059">
    <property type="entry name" value="Glutathione synthetase ATP-binding domain-like"/>
    <property type="match status" value="1"/>
</dbReference>
<dbReference type="EMBL" id="FR796431">
    <property type="protein sequence ID" value="CBZ12854.1"/>
    <property type="molecule type" value="Genomic_DNA"/>
</dbReference>
<sequence>MTGTSLEAMNGKVVVFLRTSSVARLPLYRRLRSLNVTLVLVHPFTPLPEFDGVFSHWLKHETSDVDEVHLALSAFLASCGLVPDAVVSFDEYAVYQAAVIAARLNLTPIPLPPAAVLQNNLKDMFRLFCSEHGIPSPKSVPLPVAAVLPTPGEVNNCASDADALSMAFEKARPALVKAISKTLEAEALAFPVVLKPSPGAGSLLTRLCPTLHDAVEHVWSMWTVLAGHPVTRNFAALTNSAAAGPVLEGGAAAVQILAEEFIEGQEVDMDCVIEHGVVRFCSISDNFEPSPPYFAEVGGVCPSALGHCGQCALRELLDSYVSAHGAHLHGVIHFEAKYDPARQRAYVIEVNCRPGSAETSVMIQTVYRGLNLGEALVRCALQIPIQEQLAGLFPELLAGQQEGGVEMPWQKATPSRHPEADANERIPNSAARTAVWSLLGGPSHGFFPPQCWAASVNIYPKQDGVLSKVRVPVEDASLVAFSVSARPGDAVAPPPKQFYMICWMVVQGTTEGEAKDNIRRVTDTFEQKVTLPL</sequence>
<dbReference type="InParanoid" id="E9AF50"/>
<dbReference type="PANTHER" id="PTHR43585">
    <property type="entry name" value="FUMIPYRROLE BIOSYNTHESIS PROTEIN C"/>
    <property type="match status" value="1"/>
</dbReference>
<dbReference type="GO" id="GO:0005524">
    <property type="term" value="F:ATP binding"/>
    <property type="evidence" value="ECO:0007669"/>
    <property type="project" value="UniProtKB-UniRule"/>
</dbReference>
<dbReference type="InterPro" id="IPR011761">
    <property type="entry name" value="ATP-grasp"/>
</dbReference>
<keyword evidence="1" id="KW-0436">Ligase</keyword>
<keyword evidence="7" id="KW-1185">Reference proteome</keyword>
<organism evidence="6 7">
    <name type="scientific">Leishmania major</name>
    <dbReference type="NCBI Taxonomy" id="5664"/>
    <lineage>
        <taxon>Eukaryota</taxon>
        <taxon>Discoba</taxon>
        <taxon>Euglenozoa</taxon>
        <taxon>Kinetoplastea</taxon>
        <taxon>Metakinetoplastina</taxon>
        <taxon>Trypanosomatida</taxon>
        <taxon>Trypanosomatidae</taxon>
        <taxon>Leishmaniinae</taxon>
        <taxon>Leishmania</taxon>
    </lineage>
</organism>
<dbReference type="STRING" id="5664.E9AF50"/>
<reference evidence="6 7" key="1">
    <citation type="journal article" date="2005" name="Science">
        <title>The genome of the kinetoplastid parasite, Leishmania major.</title>
        <authorList>
            <person name="Ivens A.C."/>
            <person name="Peacock C.S."/>
            <person name="Worthey E.A."/>
            <person name="Murphy L."/>
            <person name="Aggarwal G."/>
            <person name="Berriman M."/>
            <person name="Sisk E."/>
            <person name="Rajandream M.A."/>
            <person name="Adlem E."/>
            <person name="Aert R."/>
            <person name="Anupama A."/>
            <person name="Apostolou Z."/>
            <person name="Attipoe P."/>
            <person name="Bason N."/>
            <person name="Bauser C."/>
            <person name="Beck A."/>
            <person name="Beverley S.M."/>
            <person name="Bianchettin G."/>
            <person name="Borzym K."/>
            <person name="Bothe G."/>
            <person name="Bruschi C.V."/>
            <person name="Collins M."/>
            <person name="Cadag E."/>
            <person name="Ciarloni L."/>
            <person name="Clayton C."/>
            <person name="Coulson R.M."/>
            <person name="Cronin A."/>
            <person name="Cruz A.K."/>
            <person name="Davies R.M."/>
            <person name="De Gaudenzi J."/>
            <person name="Dobson D.E."/>
            <person name="Duesterhoeft A."/>
            <person name="Fazelina G."/>
            <person name="Fosker N."/>
            <person name="Frasch A.C."/>
            <person name="Fraser A."/>
            <person name="Fuchs M."/>
            <person name="Gabel C."/>
            <person name="Goble A."/>
            <person name="Goffeau A."/>
            <person name="Harris D."/>
            <person name="Hertz-Fowler C."/>
            <person name="Hilbert H."/>
            <person name="Horn D."/>
            <person name="Huang Y."/>
            <person name="Klages S."/>
            <person name="Knights A."/>
            <person name="Kube M."/>
            <person name="Larke N."/>
            <person name="Litvin L."/>
            <person name="Lord A."/>
            <person name="Louie T."/>
            <person name="Marra M."/>
            <person name="Masuy D."/>
            <person name="Matthews K."/>
            <person name="Michaeli S."/>
            <person name="Mottram J.C."/>
            <person name="Muller-Auer S."/>
            <person name="Munden H."/>
            <person name="Nelson S."/>
            <person name="Norbertczak H."/>
            <person name="Oliver K."/>
            <person name="O'neil S."/>
            <person name="Pentony M."/>
            <person name="Pohl T.M."/>
            <person name="Price C."/>
            <person name="Purnelle B."/>
            <person name="Quail M.A."/>
            <person name="Rabbinowitsch E."/>
            <person name="Reinhardt R."/>
            <person name="Rieger M."/>
            <person name="Rinta J."/>
            <person name="Robben J."/>
            <person name="Robertson L."/>
            <person name="Ruiz J.C."/>
            <person name="Rutter S."/>
            <person name="Saunders D."/>
            <person name="Schafer M."/>
            <person name="Schein J."/>
            <person name="Schwartz D.C."/>
            <person name="Seeger K."/>
            <person name="Seyler A."/>
            <person name="Sharp S."/>
            <person name="Shin H."/>
            <person name="Sivam D."/>
            <person name="Squares R."/>
            <person name="Squares S."/>
            <person name="Tosato V."/>
            <person name="Vogt C."/>
            <person name="Volckaert G."/>
            <person name="Wambutt R."/>
            <person name="Warren T."/>
            <person name="Wedler H."/>
            <person name="Woodward J."/>
            <person name="Zhou S."/>
            <person name="Zimmermann W."/>
            <person name="Smith D.F."/>
            <person name="Blackwell J.M."/>
            <person name="Stuart K.D."/>
            <person name="Barrell B."/>
            <person name="Myler P.J."/>
        </authorList>
    </citation>
    <scope>NUCLEOTIDE SEQUENCE [LARGE SCALE GENOMIC DNA]</scope>
    <source>
        <strain evidence="7">MHOM/IL/81/Friedlin</strain>
    </source>
</reference>
<dbReference type="PROSITE" id="PS50975">
    <property type="entry name" value="ATP_GRASP"/>
    <property type="match status" value="1"/>
</dbReference>
<dbReference type="Gene3D" id="3.30.470.20">
    <property type="entry name" value="ATP-grasp fold, B domain"/>
    <property type="match status" value="1"/>
</dbReference>
<evidence type="ECO:0000313" key="6">
    <source>
        <dbReference type="EMBL" id="CBZ12854.1"/>
    </source>
</evidence>
<dbReference type="VEuPathDB" id="TriTrypDB:LmjF.35.2260"/>
<dbReference type="KEGG" id="lma:LMJF_35_2260"/>
<dbReference type="VEuPathDB" id="TriTrypDB:LMJLV39_350029400"/>
<evidence type="ECO:0000256" key="1">
    <source>
        <dbReference type="ARBA" id="ARBA00022598"/>
    </source>
</evidence>
<dbReference type="GO" id="GO:0016874">
    <property type="term" value="F:ligase activity"/>
    <property type="evidence" value="ECO:0007669"/>
    <property type="project" value="UniProtKB-KW"/>
</dbReference>
<dbReference type="GeneID" id="12982521"/>
<name>E9AF50_LEIMA</name>
<gene>
    <name evidence="6" type="ORF">LMJF_35_2260</name>
</gene>
<dbReference type="GO" id="GO:0046872">
    <property type="term" value="F:metal ion binding"/>
    <property type="evidence" value="ECO:0007669"/>
    <property type="project" value="InterPro"/>
</dbReference>
<dbReference type="HOGENOM" id="CLU_511403_0_0_1"/>
<accession>E9AF50</accession>
<dbReference type="VEuPathDB" id="TriTrypDB:LMJSD75_350028800"/>
<evidence type="ECO:0000313" key="7">
    <source>
        <dbReference type="Proteomes" id="UP000000542"/>
    </source>
</evidence>
<keyword evidence="3 4" id="KW-0067">ATP-binding</keyword>
<dbReference type="Pfam" id="PF13535">
    <property type="entry name" value="ATP-grasp_4"/>
    <property type="match status" value="1"/>
</dbReference>